<accession>A0A5K7XIB9</accession>
<dbReference type="SUPFAM" id="SSF56281">
    <property type="entry name" value="Metallo-hydrolase/oxidoreductase"/>
    <property type="match status" value="1"/>
</dbReference>
<gene>
    <name evidence="2" type="ORF">PLANPX_5800</name>
</gene>
<dbReference type="RefSeq" id="WP_172992326.1">
    <property type="nucleotide sequence ID" value="NZ_AP021861.1"/>
</dbReference>
<organism evidence="2 3">
    <name type="scientific">Lacipirellula parvula</name>
    <dbReference type="NCBI Taxonomy" id="2650471"/>
    <lineage>
        <taxon>Bacteria</taxon>
        <taxon>Pseudomonadati</taxon>
        <taxon>Planctomycetota</taxon>
        <taxon>Planctomycetia</taxon>
        <taxon>Pirellulales</taxon>
        <taxon>Lacipirellulaceae</taxon>
        <taxon>Lacipirellula</taxon>
    </lineage>
</organism>
<evidence type="ECO:0000313" key="3">
    <source>
        <dbReference type="Proteomes" id="UP000326837"/>
    </source>
</evidence>
<dbReference type="InterPro" id="IPR036866">
    <property type="entry name" value="RibonucZ/Hydroxyglut_hydro"/>
</dbReference>
<feature type="domain" description="Metallo-beta-lactamase" evidence="1">
    <location>
        <begin position="31"/>
        <end position="213"/>
    </location>
</feature>
<dbReference type="InterPro" id="IPR001279">
    <property type="entry name" value="Metallo-B-lactamas"/>
</dbReference>
<proteinExistence type="predicted"/>
<reference evidence="3" key="1">
    <citation type="submission" date="2019-10" db="EMBL/GenBank/DDBJ databases">
        <title>Lacipirellula parvula gen. nov., sp. nov., representing a lineage of planctomycetes widespread in freshwater anoxic habitats, and description of the family Lacipirellulaceae.</title>
        <authorList>
            <person name="Dedysh S.N."/>
            <person name="Kulichevskaya I.S."/>
            <person name="Beletsky A.V."/>
            <person name="Rakitin A.L."/>
            <person name="Mardanov A.V."/>
            <person name="Ivanova A.A."/>
            <person name="Saltykova V.X."/>
            <person name="Rijpstra W.I.C."/>
            <person name="Sinninghe Damste J.S."/>
            <person name="Ravin N.V."/>
        </authorList>
    </citation>
    <scope>NUCLEOTIDE SEQUENCE [LARGE SCALE GENOMIC DNA]</scope>
    <source>
        <strain evidence="3">PX69</strain>
    </source>
</reference>
<keyword evidence="3" id="KW-1185">Reference proteome</keyword>
<evidence type="ECO:0000313" key="2">
    <source>
        <dbReference type="EMBL" id="BBO36188.1"/>
    </source>
</evidence>
<sequence length="247" mass="27272">MKLLLLGTTGYHANDRRQTACLMLPESGLVLDAGTGFYRVAKHVQTETLDVFLSHVHLDHCQGLTYLWDVRAEAPQLGRVTAYAEPDKLTAIRQHLLAELMFPAMPPLELQTLPAEFTLRDGGRLTHFPLRHPGGSVGFRIDWPDRSLAYVTDTTAHVDAEYVEKIHGVDLLIHESYFIDDCPEQAELTGHSCLGDVVAVAAKAKVGRLVLVHVNPLIDDDASIDLTAARRVFPKTELGVDGMAIDF</sequence>
<dbReference type="PANTHER" id="PTHR42663">
    <property type="entry name" value="HYDROLASE C777.06C-RELATED-RELATED"/>
    <property type="match status" value="1"/>
</dbReference>
<dbReference type="PANTHER" id="PTHR42663:SF6">
    <property type="entry name" value="HYDROLASE C777.06C-RELATED"/>
    <property type="match status" value="1"/>
</dbReference>
<dbReference type="KEGG" id="lpav:PLANPX_5800"/>
<dbReference type="Gene3D" id="3.60.15.10">
    <property type="entry name" value="Ribonuclease Z/Hydroxyacylglutathione hydrolase-like"/>
    <property type="match status" value="1"/>
</dbReference>
<dbReference type="EMBL" id="AP021861">
    <property type="protein sequence ID" value="BBO36188.1"/>
    <property type="molecule type" value="Genomic_DNA"/>
</dbReference>
<dbReference type="Proteomes" id="UP000326837">
    <property type="component" value="Chromosome"/>
</dbReference>
<name>A0A5K7XIB9_9BACT</name>
<evidence type="ECO:0000259" key="1">
    <source>
        <dbReference type="Pfam" id="PF12706"/>
    </source>
</evidence>
<dbReference type="Pfam" id="PF12706">
    <property type="entry name" value="Lactamase_B_2"/>
    <property type="match status" value="1"/>
</dbReference>
<protein>
    <recommendedName>
        <fullName evidence="1">Metallo-beta-lactamase domain-containing protein</fullName>
    </recommendedName>
</protein>
<dbReference type="AlphaFoldDB" id="A0A5K7XIB9"/>